<dbReference type="InterPro" id="IPR035892">
    <property type="entry name" value="C2_domain_sf"/>
</dbReference>
<evidence type="ECO:0000256" key="9">
    <source>
        <dbReference type="ARBA" id="ARBA00023136"/>
    </source>
</evidence>
<keyword evidence="8" id="KW-0446">Lipid-binding</keyword>
<keyword evidence="10" id="KW-0539">Nucleus</keyword>
<evidence type="ECO:0000256" key="3">
    <source>
        <dbReference type="ARBA" id="ARBA00022468"/>
    </source>
</evidence>
<dbReference type="GO" id="GO:0005634">
    <property type="term" value="C:nucleus"/>
    <property type="evidence" value="ECO:0007669"/>
    <property type="project" value="UniProtKB-SubCell"/>
</dbReference>
<evidence type="ECO:0000256" key="1">
    <source>
        <dbReference type="ARBA" id="ARBA00004123"/>
    </source>
</evidence>
<evidence type="ECO:0000259" key="12">
    <source>
        <dbReference type="PROSITE" id="PS50004"/>
    </source>
</evidence>
<dbReference type="SMART" id="SM00239">
    <property type="entry name" value="C2"/>
    <property type="match status" value="1"/>
</dbReference>
<protein>
    <recommendedName>
        <fullName evidence="12">C2 domain-containing protein</fullName>
    </recommendedName>
</protein>
<evidence type="ECO:0000256" key="5">
    <source>
        <dbReference type="ARBA" id="ARBA00022682"/>
    </source>
</evidence>
<dbReference type="Gene3D" id="2.60.40.150">
    <property type="entry name" value="C2 domain"/>
    <property type="match status" value="1"/>
</dbReference>
<dbReference type="SUPFAM" id="SSF49562">
    <property type="entry name" value="C2 domain (Calcium/lipid-binding domain, CaLB)"/>
    <property type="match status" value="1"/>
</dbReference>
<evidence type="ECO:0000256" key="8">
    <source>
        <dbReference type="ARBA" id="ARBA00023121"/>
    </source>
</evidence>
<evidence type="ECO:0000256" key="2">
    <source>
        <dbReference type="ARBA" id="ARBA00004236"/>
    </source>
</evidence>
<dbReference type="OMA" id="NPEWNDH"/>
<name>B8LQM3_PICSI</name>
<dbReference type="InterPro" id="IPR044562">
    <property type="entry name" value="CAR1-11"/>
</dbReference>
<evidence type="ECO:0000256" key="11">
    <source>
        <dbReference type="ARBA" id="ARBA00024037"/>
    </source>
</evidence>
<dbReference type="Pfam" id="PF00168">
    <property type="entry name" value="C2"/>
    <property type="match status" value="1"/>
</dbReference>
<comment type="similarity">
    <text evidence="11">Belongs to the plant CAR protein family.</text>
</comment>
<evidence type="ECO:0000256" key="10">
    <source>
        <dbReference type="ARBA" id="ARBA00023242"/>
    </source>
</evidence>
<dbReference type="GO" id="GO:0046872">
    <property type="term" value="F:metal ion binding"/>
    <property type="evidence" value="ECO:0007669"/>
    <property type="project" value="UniProtKB-KW"/>
</dbReference>
<dbReference type="PANTHER" id="PTHR45933:SF6">
    <property type="entry name" value="PROTEIN C2-DOMAIN ABA-RELATED 11"/>
    <property type="match status" value="1"/>
</dbReference>
<keyword evidence="4" id="KW-1003">Cell membrane</keyword>
<dbReference type="GO" id="GO:0009738">
    <property type="term" value="P:abscisic acid-activated signaling pathway"/>
    <property type="evidence" value="ECO:0007669"/>
    <property type="project" value="UniProtKB-KW"/>
</dbReference>
<evidence type="ECO:0000313" key="13">
    <source>
        <dbReference type="EMBL" id="ABR17953.1"/>
    </source>
</evidence>
<evidence type="ECO:0000256" key="6">
    <source>
        <dbReference type="ARBA" id="ARBA00022723"/>
    </source>
</evidence>
<dbReference type="GO" id="GO:0008289">
    <property type="term" value="F:lipid binding"/>
    <property type="evidence" value="ECO:0007669"/>
    <property type="project" value="UniProtKB-KW"/>
</dbReference>
<accession>B8LQM3</accession>
<comment type="subcellular location">
    <subcellularLocation>
        <location evidence="2">Cell membrane</location>
    </subcellularLocation>
    <subcellularLocation>
        <location evidence="1">Nucleus</location>
    </subcellularLocation>
</comment>
<keyword evidence="6" id="KW-0479">Metal-binding</keyword>
<keyword evidence="5" id="KW-0938">Abscisic acid signaling pathway</keyword>
<feature type="domain" description="C2" evidence="12">
    <location>
        <begin position="1"/>
        <end position="105"/>
    </location>
</feature>
<evidence type="ECO:0000256" key="4">
    <source>
        <dbReference type="ARBA" id="ARBA00022475"/>
    </source>
</evidence>
<proteinExistence type="evidence at transcript level"/>
<dbReference type="PANTHER" id="PTHR45933">
    <property type="entry name" value="PROTEIN C2-DOMAIN ABA-RELATED 4"/>
    <property type="match status" value="1"/>
</dbReference>
<dbReference type="GO" id="GO:0005886">
    <property type="term" value="C:plasma membrane"/>
    <property type="evidence" value="ECO:0007669"/>
    <property type="project" value="UniProtKB-SubCell"/>
</dbReference>
<sequence length="167" mass="18682">METILGLLKVRLVKGSNLAIRDRTSSDPYVVVKLGNQTVKTRVIKGDLNPVWDEELTLSIPNPTPPLKLQVFDKDKLSKDDKMGDAVIDLQPLVMAVSMRNALPLTLTSKSETELHRLVASKGNCLVKDSCIRHVDGKTVQEICLRLQNVECGELELQLKWVDLPRE</sequence>
<dbReference type="PROSITE" id="PS50004">
    <property type="entry name" value="C2"/>
    <property type="match status" value="1"/>
</dbReference>
<dbReference type="InterPro" id="IPR000008">
    <property type="entry name" value="C2_dom"/>
</dbReference>
<evidence type="ECO:0000256" key="7">
    <source>
        <dbReference type="ARBA" id="ARBA00022837"/>
    </source>
</evidence>
<organism evidence="13">
    <name type="scientific">Picea sitchensis</name>
    <name type="common">Sitka spruce</name>
    <name type="synonym">Pinus sitchensis</name>
    <dbReference type="NCBI Taxonomy" id="3332"/>
    <lineage>
        <taxon>Eukaryota</taxon>
        <taxon>Viridiplantae</taxon>
        <taxon>Streptophyta</taxon>
        <taxon>Embryophyta</taxon>
        <taxon>Tracheophyta</taxon>
        <taxon>Spermatophyta</taxon>
        <taxon>Pinopsida</taxon>
        <taxon>Pinidae</taxon>
        <taxon>Conifers I</taxon>
        <taxon>Pinales</taxon>
        <taxon>Pinaceae</taxon>
        <taxon>Picea</taxon>
    </lineage>
</organism>
<dbReference type="GO" id="GO:0005096">
    <property type="term" value="F:GTPase activator activity"/>
    <property type="evidence" value="ECO:0007669"/>
    <property type="project" value="UniProtKB-KW"/>
</dbReference>
<keyword evidence="3" id="KW-0343">GTPase activation</keyword>
<keyword evidence="9" id="KW-0472">Membrane</keyword>
<dbReference type="AlphaFoldDB" id="B8LQM3"/>
<dbReference type="EMBL" id="EF678176">
    <property type="protein sequence ID" value="ABR17953.1"/>
    <property type="molecule type" value="mRNA"/>
</dbReference>
<keyword evidence="7" id="KW-0106">Calcium</keyword>
<reference evidence="13" key="1">
    <citation type="submission" date="2007-06" db="EMBL/GenBank/DDBJ databases">
        <title>Full length cDNA sequences from Sitka Spruce (Picea sitchensis).</title>
        <authorList>
            <person name="Ralph S.G."/>
            <person name="Chun H.E."/>
            <person name="Liao N."/>
            <person name="Ali J."/>
            <person name="Reid K."/>
            <person name="Kolosova N."/>
            <person name="Cooper N."/>
            <person name="Cullis C."/>
            <person name="Jancsik S."/>
            <person name="Moore R."/>
            <person name="Mayo M."/>
            <person name="Wagner S."/>
            <person name="Holt R.A."/>
            <person name="Jones S.J.M."/>
            <person name="Marra M.A."/>
            <person name="Ritland C.E."/>
            <person name="Ritland K."/>
            <person name="Bohlmann J."/>
        </authorList>
    </citation>
    <scope>NUCLEOTIDE SEQUENCE</scope>
    <source>
        <tissue evidence="13">Bark</tissue>
    </source>
</reference>